<dbReference type="InterPro" id="IPR021109">
    <property type="entry name" value="Peptidase_aspartic_dom_sf"/>
</dbReference>
<evidence type="ECO:0000313" key="3">
    <source>
        <dbReference type="Proteomes" id="UP000547058"/>
    </source>
</evidence>
<dbReference type="CDD" id="cd05483">
    <property type="entry name" value="retropepsin_like_bacteria"/>
    <property type="match status" value="1"/>
</dbReference>
<sequence>MTETNKRPAARRSRLLAASLVLLITGAAGPVAQAEPPMAPPDLFDAASEGDFAGLEAALPTLSPDWAQLARARLAAGRLDEDTALSLADAFLGQHEGGRCEAVPAQAIIADAAFASARYARAFAAAKAHRELLQRCHGDTASVEGAAMMQRLAERLAPAPPQRVAAFTPATTPYTRDKAGLPRSYVSINGHLQEAVLDTGANLSVVSASTARRLGLHPLGKARVGSSSRAGVAVQVAMADTLHFAGLTLENVAFLILDDAQLEMPLPGGYRIDAIVGFPVFRAMQRVRFDHAGTLVPEPGAGSSTRGRNLLLAGSDLFVDVRVGGIAAQLHLDSGGNNSSLAPAFATRHPEILQGLATSRQRLAGAGGATEREIALWPQARMEVDDHSIMLPALPVALGASGDARSRGQGVLGNDVLNAFDHWTLDLEHMRLELGTPLECSEAPCPSTKQHT</sequence>
<dbReference type="EMBL" id="JACGXS010000001">
    <property type="protein sequence ID" value="MBA8680943.1"/>
    <property type="molecule type" value="Genomic_DNA"/>
</dbReference>
<dbReference type="PROSITE" id="PS51318">
    <property type="entry name" value="TAT"/>
    <property type="match status" value="1"/>
</dbReference>
<comment type="caution">
    <text evidence="2">The sequence shown here is derived from an EMBL/GenBank/DDBJ whole genome shotgun (WGS) entry which is preliminary data.</text>
</comment>
<dbReference type="AlphaFoldDB" id="A0A7W3FJX7"/>
<dbReference type="SUPFAM" id="SSF50630">
    <property type="entry name" value="Acid proteases"/>
    <property type="match status" value="2"/>
</dbReference>
<dbReference type="InterPro" id="IPR034122">
    <property type="entry name" value="Retropepsin-like_bacterial"/>
</dbReference>
<dbReference type="InterPro" id="IPR006311">
    <property type="entry name" value="TAT_signal"/>
</dbReference>
<dbReference type="Gene3D" id="2.40.70.10">
    <property type="entry name" value="Acid Proteases"/>
    <property type="match status" value="2"/>
</dbReference>
<dbReference type="Proteomes" id="UP000547058">
    <property type="component" value="Unassembled WGS sequence"/>
</dbReference>
<dbReference type="InterPro" id="IPR001969">
    <property type="entry name" value="Aspartic_peptidase_AS"/>
</dbReference>
<accession>A0A7W3FJX7</accession>
<organism evidence="2 3">
    <name type="scientific">Stenotrophomonas tumulicola</name>
    <dbReference type="NCBI Taxonomy" id="1685415"/>
    <lineage>
        <taxon>Bacteria</taxon>
        <taxon>Pseudomonadati</taxon>
        <taxon>Pseudomonadota</taxon>
        <taxon>Gammaproteobacteria</taxon>
        <taxon>Lysobacterales</taxon>
        <taxon>Lysobacteraceae</taxon>
        <taxon>Stenotrophomonas</taxon>
    </lineage>
</organism>
<proteinExistence type="predicted"/>
<evidence type="ECO:0000256" key="1">
    <source>
        <dbReference type="SAM" id="SignalP"/>
    </source>
</evidence>
<dbReference type="RefSeq" id="WP_182338102.1">
    <property type="nucleotide sequence ID" value="NZ_JACGXS010000001.1"/>
</dbReference>
<protein>
    <submittedName>
        <fullName evidence="2">Retropepsin-like domain-containing protein</fullName>
    </submittedName>
</protein>
<keyword evidence="1" id="KW-0732">Signal</keyword>
<dbReference type="Pfam" id="PF13650">
    <property type="entry name" value="Asp_protease_2"/>
    <property type="match status" value="1"/>
</dbReference>
<evidence type="ECO:0000313" key="2">
    <source>
        <dbReference type="EMBL" id="MBA8680943.1"/>
    </source>
</evidence>
<gene>
    <name evidence="2" type="ORF">H4O11_03885</name>
</gene>
<feature type="chain" id="PRO_5030651388" evidence="1">
    <location>
        <begin position="35"/>
        <end position="452"/>
    </location>
</feature>
<reference evidence="2 3" key="1">
    <citation type="submission" date="2020-08" db="EMBL/GenBank/DDBJ databases">
        <title>Stenotrophomonas tumulicola JCM 30961.</title>
        <authorList>
            <person name="Deng Y."/>
        </authorList>
    </citation>
    <scope>NUCLEOTIDE SEQUENCE [LARGE SCALE GENOMIC DNA]</scope>
    <source>
        <strain evidence="2 3">JCM 30961</strain>
    </source>
</reference>
<dbReference type="GO" id="GO:0006508">
    <property type="term" value="P:proteolysis"/>
    <property type="evidence" value="ECO:0007669"/>
    <property type="project" value="InterPro"/>
</dbReference>
<feature type="signal peptide" evidence="1">
    <location>
        <begin position="1"/>
        <end position="34"/>
    </location>
</feature>
<name>A0A7W3FJX7_9GAMM</name>
<dbReference type="GO" id="GO:0004190">
    <property type="term" value="F:aspartic-type endopeptidase activity"/>
    <property type="evidence" value="ECO:0007669"/>
    <property type="project" value="InterPro"/>
</dbReference>
<dbReference type="PROSITE" id="PS00141">
    <property type="entry name" value="ASP_PROTEASE"/>
    <property type="match status" value="1"/>
</dbReference>
<keyword evidence="3" id="KW-1185">Reference proteome</keyword>